<keyword evidence="2" id="KW-0560">Oxidoreductase</keyword>
<accession>A0A1H6XXN2</accession>
<dbReference type="SUPFAM" id="SSF51735">
    <property type="entry name" value="NAD(P)-binding Rossmann-fold domains"/>
    <property type="match status" value="1"/>
</dbReference>
<sequence length="336" mass="35168">MPATTDSPTPLRWGILGAARIARALIPAIRAAGGEVVALGVRDPASPRARAFAEEWGVPLVGDYAAVLSSSAQAVYVPLPNDLHLPWTLRALEAGQHVLTEKPLTLTAAEAERAAQTAQAAGRVLLEAFAYRFQPWIGRLREIAASGELGTLRAASGAFGFQLTRPTDYRWEADKGGGALYDVGTYPVNLMRLFLGEPQAVSAAARWSETGVDLGLSGVLHYPGALASVSCGFDWSAQSFTLVGSGGTVEVSGVFHSHTSAPTVLHVEAGGETREETFGASNGYQAMVAHFQRVAAGEEAPRFAPSDAAAQARVLDALREAARTGGTVRLPTGPLA</sequence>
<evidence type="ECO:0000313" key="5">
    <source>
        <dbReference type="EMBL" id="SEJ33799.1"/>
    </source>
</evidence>
<dbReference type="InterPro" id="IPR050984">
    <property type="entry name" value="Gfo/Idh/MocA_domain"/>
</dbReference>
<feature type="domain" description="Gfo/Idh/MocA-like oxidoreductase N-terminal" evidence="3">
    <location>
        <begin position="11"/>
        <end position="126"/>
    </location>
</feature>
<name>A0A1H6XXN2_9DEIO</name>
<dbReference type="AlphaFoldDB" id="A0A1H6XXN2"/>
<feature type="domain" description="GFO/IDH/MocA-like oxidoreductase" evidence="4">
    <location>
        <begin position="139"/>
        <end position="250"/>
    </location>
</feature>
<dbReference type="InterPro" id="IPR036291">
    <property type="entry name" value="NAD(P)-bd_dom_sf"/>
</dbReference>
<dbReference type="SUPFAM" id="SSF55347">
    <property type="entry name" value="Glyceraldehyde-3-phosphate dehydrogenase-like, C-terminal domain"/>
    <property type="match status" value="1"/>
</dbReference>
<protein>
    <submittedName>
        <fullName evidence="5">Predicted dehydrogenase</fullName>
    </submittedName>
</protein>
<dbReference type="RefSeq" id="WP_092264282.1">
    <property type="nucleotide sequence ID" value="NZ_FNZA01000006.1"/>
</dbReference>
<evidence type="ECO:0000256" key="2">
    <source>
        <dbReference type="ARBA" id="ARBA00023002"/>
    </source>
</evidence>
<gene>
    <name evidence="5" type="ORF">SAMN04488058_10688</name>
</gene>
<dbReference type="Pfam" id="PF01408">
    <property type="entry name" value="GFO_IDH_MocA"/>
    <property type="match status" value="1"/>
</dbReference>
<evidence type="ECO:0000256" key="1">
    <source>
        <dbReference type="ARBA" id="ARBA00010928"/>
    </source>
</evidence>
<dbReference type="Proteomes" id="UP000199223">
    <property type="component" value="Unassembled WGS sequence"/>
</dbReference>
<dbReference type="GO" id="GO:0000166">
    <property type="term" value="F:nucleotide binding"/>
    <property type="evidence" value="ECO:0007669"/>
    <property type="project" value="InterPro"/>
</dbReference>
<dbReference type="Gene3D" id="3.40.50.720">
    <property type="entry name" value="NAD(P)-binding Rossmann-like Domain"/>
    <property type="match status" value="1"/>
</dbReference>
<evidence type="ECO:0000259" key="4">
    <source>
        <dbReference type="Pfam" id="PF22725"/>
    </source>
</evidence>
<evidence type="ECO:0000259" key="3">
    <source>
        <dbReference type="Pfam" id="PF01408"/>
    </source>
</evidence>
<keyword evidence="6" id="KW-1185">Reference proteome</keyword>
<dbReference type="PANTHER" id="PTHR22604:SF105">
    <property type="entry name" value="TRANS-1,2-DIHYDROBENZENE-1,2-DIOL DEHYDROGENASE"/>
    <property type="match status" value="1"/>
</dbReference>
<dbReference type="STRING" id="856736.SAMN04488058_10688"/>
<dbReference type="Pfam" id="PF22725">
    <property type="entry name" value="GFO_IDH_MocA_C3"/>
    <property type="match status" value="1"/>
</dbReference>
<dbReference type="Gene3D" id="3.30.360.10">
    <property type="entry name" value="Dihydrodipicolinate Reductase, domain 2"/>
    <property type="match status" value="1"/>
</dbReference>
<reference evidence="6" key="1">
    <citation type="submission" date="2016-10" db="EMBL/GenBank/DDBJ databases">
        <authorList>
            <person name="Varghese N."/>
            <person name="Submissions S."/>
        </authorList>
    </citation>
    <scope>NUCLEOTIDE SEQUENCE [LARGE SCALE GENOMIC DNA]</scope>
    <source>
        <strain evidence="6">CGMCC 1.10218</strain>
    </source>
</reference>
<dbReference type="EMBL" id="FNZA01000006">
    <property type="protein sequence ID" value="SEJ33799.1"/>
    <property type="molecule type" value="Genomic_DNA"/>
</dbReference>
<dbReference type="PANTHER" id="PTHR22604">
    <property type="entry name" value="OXIDOREDUCTASES"/>
    <property type="match status" value="1"/>
</dbReference>
<organism evidence="5 6">
    <name type="scientific">Deinococcus reticulitermitis</name>
    <dbReference type="NCBI Taxonomy" id="856736"/>
    <lineage>
        <taxon>Bacteria</taxon>
        <taxon>Thermotogati</taxon>
        <taxon>Deinococcota</taxon>
        <taxon>Deinococci</taxon>
        <taxon>Deinococcales</taxon>
        <taxon>Deinococcaceae</taxon>
        <taxon>Deinococcus</taxon>
    </lineage>
</organism>
<dbReference type="InterPro" id="IPR055170">
    <property type="entry name" value="GFO_IDH_MocA-like_dom"/>
</dbReference>
<evidence type="ECO:0000313" key="6">
    <source>
        <dbReference type="Proteomes" id="UP000199223"/>
    </source>
</evidence>
<proteinExistence type="inferred from homology"/>
<dbReference type="InterPro" id="IPR000683">
    <property type="entry name" value="Gfo/Idh/MocA-like_OxRdtase_N"/>
</dbReference>
<dbReference type="OrthoDB" id="2350336at2"/>
<dbReference type="GO" id="GO:0016491">
    <property type="term" value="F:oxidoreductase activity"/>
    <property type="evidence" value="ECO:0007669"/>
    <property type="project" value="UniProtKB-KW"/>
</dbReference>
<comment type="similarity">
    <text evidence="1">Belongs to the Gfo/Idh/MocA family.</text>
</comment>